<evidence type="ECO:0000313" key="2">
    <source>
        <dbReference type="Proteomes" id="UP000779900"/>
    </source>
</evidence>
<dbReference type="EMBL" id="VGIR01000072">
    <property type="protein sequence ID" value="MBM3332285.1"/>
    <property type="molecule type" value="Genomic_DNA"/>
</dbReference>
<organism evidence="1 2">
    <name type="scientific">candidate division WOR-3 bacterium</name>
    <dbReference type="NCBI Taxonomy" id="2052148"/>
    <lineage>
        <taxon>Bacteria</taxon>
        <taxon>Bacteria division WOR-3</taxon>
    </lineage>
</organism>
<reference evidence="1" key="1">
    <citation type="submission" date="2019-03" db="EMBL/GenBank/DDBJ databases">
        <title>Lake Tanganyika Metagenome-Assembled Genomes (MAGs).</title>
        <authorList>
            <person name="Tran P."/>
        </authorList>
    </citation>
    <scope>NUCLEOTIDE SEQUENCE</scope>
    <source>
        <strain evidence="1">K_DeepCast_150m_m2_040</strain>
    </source>
</reference>
<evidence type="ECO:0000313" key="1">
    <source>
        <dbReference type="EMBL" id="MBM3332285.1"/>
    </source>
</evidence>
<dbReference type="AlphaFoldDB" id="A0A937XEK8"/>
<protein>
    <submittedName>
        <fullName evidence="1">Uncharacterized protein</fullName>
    </submittedName>
</protein>
<name>A0A937XEK8_UNCW3</name>
<comment type="caution">
    <text evidence="1">The sequence shown here is derived from an EMBL/GenBank/DDBJ whole genome shotgun (WGS) entry which is preliminary data.</text>
</comment>
<gene>
    <name evidence="1" type="ORF">FJY68_10650</name>
</gene>
<dbReference type="Proteomes" id="UP000779900">
    <property type="component" value="Unassembled WGS sequence"/>
</dbReference>
<sequence>MNGDFEQTVDVGWDTMAVNTAGGDTFTWSDTLGQPTPGHAVSVRKYLAKYASLNQTVDIPNVNLTLSFDGCLEIGGGSSTCWPVAAFAVRYLDSAGMSMGNTMLYLHDQYCTWAVSDTQSLIEVTTPGVWTPFSIDIASEISTHLPGIDPANVRKLTIDLFAYDNGT</sequence>
<proteinExistence type="predicted"/>
<accession>A0A937XEK8</accession>